<evidence type="ECO:0000256" key="1">
    <source>
        <dbReference type="SAM" id="MobiDB-lite"/>
    </source>
</evidence>
<dbReference type="PROSITE" id="PS51257">
    <property type="entry name" value="PROKAR_LIPOPROTEIN"/>
    <property type="match status" value="1"/>
</dbReference>
<keyword evidence="3" id="KW-1185">Reference proteome</keyword>
<accession>A0A2P1P735</accession>
<dbReference type="AlphaFoldDB" id="A0A2P1P735"/>
<dbReference type="KEGG" id="ptc:phytr_1180"/>
<feature type="region of interest" description="Disordered" evidence="1">
    <location>
        <begin position="56"/>
        <end position="80"/>
    </location>
</feature>
<evidence type="ECO:0000313" key="3">
    <source>
        <dbReference type="Proteomes" id="UP000241762"/>
    </source>
</evidence>
<dbReference type="RefSeq" id="WP_106873954.1">
    <property type="nucleotide sequence ID" value="NZ_CP027845.1"/>
</dbReference>
<feature type="compositionally biased region" description="Polar residues" evidence="1">
    <location>
        <begin position="166"/>
        <end position="177"/>
    </location>
</feature>
<name>A0A2P1P735_9RICK</name>
<organism evidence="2 3">
    <name type="scientific">Candidatus Phycorickettsia trachydisci</name>
    <dbReference type="NCBI Taxonomy" id="2115978"/>
    <lineage>
        <taxon>Bacteria</taxon>
        <taxon>Pseudomonadati</taxon>
        <taxon>Pseudomonadota</taxon>
        <taxon>Alphaproteobacteria</taxon>
        <taxon>Rickettsiales</taxon>
        <taxon>Rickettsiaceae</taxon>
        <taxon>Candidatus Phycorickettsia</taxon>
    </lineage>
</organism>
<proteinExistence type="predicted"/>
<dbReference type="EMBL" id="CP027845">
    <property type="protein sequence ID" value="AVP87079.1"/>
    <property type="molecule type" value="Genomic_DNA"/>
</dbReference>
<feature type="compositionally biased region" description="Polar residues" evidence="1">
    <location>
        <begin position="56"/>
        <end position="67"/>
    </location>
</feature>
<sequence>MIRLILFIITTITLSGCSNPFQTYFKHSANQKLIDAKGFKGKKRMPMYNQKYITKAKNNVTTSNPSNTEEEQDQANPYYDQDELRNYYQANRKMYEDMLEMNNNKKYWSKPLNTKPKSEVSLSEIEKDVQKGEENKQIKSELAEIKKMLKKTMDDLSNVKSKEQAQKQSDATTNLLNSILEPKVTAGPCNPTGQNSPAQ</sequence>
<feature type="region of interest" description="Disordered" evidence="1">
    <location>
        <begin position="156"/>
        <end position="199"/>
    </location>
</feature>
<protein>
    <recommendedName>
        <fullName evidence="4">Lipoprotein</fullName>
    </recommendedName>
</protein>
<reference evidence="2 3" key="1">
    <citation type="submission" date="2018-03" db="EMBL/GenBank/DDBJ databases">
        <title>A gene transfer event suggests a long-term partnership between eustigmatophyte algae and a novel lineage of endosymbiotic bacteria.</title>
        <authorList>
            <person name="Yurchenko T."/>
            <person name="Sevcikova T."/>
            <person name="Pribyl P."/>
            <person name="El Karkouri K."/>
            <person name="Klimes V."/>
            <person name="Amaral R."/>
            <person name="Zbrankova V."/>
            <person name="Kim E."/>
            <person name="Raoult D."/>
            <person name="Santos L.M.A."/>
            <person name="Elias M."/>
        </authorList>
    </citation>
    <scope>NUCLEOTIDE SEQUENCE [LARGE SCALE GENOMIC DNA]</scope>
    <source>
        <strain evidence="2">CCALA 838</strain>
    </source>
</reference>
<gene>
    <name evidence="2" type="ORF">phytr_1180</name>
</gene>
<evidence type="ECO:0000313" key="2">
    <source>
        <dbReference type="EMBL" id="AVP87079.1"/>
    </source>
</evidence>
<dbReference type="Proteomes" id="UP000241762">
    <property type="component" value="Chromosome"/>
</dbReference>
<dbReference type="OrthoDB" id="7161167at2"/>
<evidence type="ECO:0008006" key="4">
    <source>
        <dbReference type="Google" id="ProtNLM"/>
    </source>
</evidence>